<keyword evidence="3" id="KW-1185">Reference proteome</keyword>
<feature type="transmembrane region" description="Helical" evidence="1">
    <location>
        <begin position="45"/>
        <end position="63"/>
    </location>
</feature>
<dbReference type="RefSeq" id="WP_130610927.1">
    <property type="nucleotide sequence ID" value="NZ_AP019400.1"/>
</dbReference>
<protein>
    <recommendedName>
        <fullName evidence="4">Permease</fullName>
    </recommendedName>
</protein>
<name>A0A3T1D7Q2_9BACL</name>
<feature type="transmembrane region" description="Helical" evidence="1">
    <location>
        <begin position="94"/>
        <end position="113"/>
    </location>
</feature>
<organism evidence="2 3">
    <name type="scientific">Cohnella abietis</name>
    <dbReference type="NCBI Taxonomy" id="2507935"/>
    <lineage>
        <taxon>Bacteria</taxon>
        <taxon>Bacillati</taxon>
        <taxon>Bacillota</taxon>
        <taxon>Bacilli</taxon>
        <taxon>Bacillales</taxon>
        <taxon>Paenibacillaceae</taxon>
        <taxon>Cohnella</taxon>
    </lineage>
</organism>
<evidence type="ECO:0000313" key="2">
    <source>
        <dbReference type="EMBL" id="BBI34112.1"/>
    </source>
</evidence>
<evidence type="ECO:0000313" key="3">
    <source>
        <dbReference type="Proteomes" id="UP000289856"/>
    </source>
</evidence>
<keyword evidence="1" id="KW-0472">Membrane</keyword>
<feature type="transmembrane region" description="Helical" evidence="1">
    <location>
        <begin position="20"/>
        <end position="39"/>
    </location>
</feature>
<keyword evidence="1" id="KW-1133">Transmembrane helix</keyword>
<dbReference type="EMBL" id="AP019400">
    <property type="protein sequence ID" value="BBI34112.1"/>
    <property type="molecule type" value="Genomic_DNA"/>
</dbReference>
<accession>A0A3T1D7Q2</accession>
<dbReference type="KEGG" id="cohn:KCTCHS21_35110"/>
<gene>
    <name evidence="2" type="ORF">KCTCHS21_35110</name>
</gene>
<dbReference type="OrthoDB" id="2666227at2"/>
<keyword evidence="1" id="KW-0812">Transmembrane</keyword>
<sequence length="124" mass="13513">MTSERRANTEKPMVVVTTQILLYLAAIVNVGNGIISLSSDETIKIILSVVMIAFGLAAAWVAARLGVPEASRLNTAVTLSVILIVLRIVEFSVWHSVGFLLGVILPVIVIWRLRSPEAKSWFSL</sequence>
<dbReference type="AlphaFoldDB" id="A0A3T1D7Q2"/>
<proteinExistence type="predicted"/>
<reference evidence="2 3" key="1">
    <citation type="submission" date="2019-01" db="EMBL/GenBank/DDBJ databases">
        <title>Complete genome sequence of Cohnella hallensis HS21 isolated from Korean fir (Abies koreana) rhizospheric soil.</title>
        <authorList>
            <person name="Jiang L."/>
            <person name="Kang S.W."/>
            <person name="Kim S."/>
            <person name="Jung J."/>
            <person name="Kim C.Y."/>
            <person name="Kim D.H."/>
            <person name="Kim S.W."/>
            <person name="Lee J."/>
        </authorList>
    </citation>
    <scope>NUCLEOTIDE SEQUENCE [LARGE SCALE GENOMIC DNA]</scope>
    <source>
        <strain evidence="2 3">HS21</strain>
    </source>
</reference>
<dbReference type="Proteomes" id="UP000289856">
    <property type="component" value="Chromosome"/>
</dbReference>
<evidence type="ECO:0008006" key="4">
    <source>
        <dbReference type="Google" id="ProtNLM"/>
    </source>
</evidence>
<evidence type="ECO:0000256" key="1">
    <source>
        <dbReference type="SAM" id="Phobius"/>
    </source>
</evidence>